<accession>K0K5N7</accession>
<dbReference type="KEGG" id="sesp:BN6_83640"/>
<dbReference type="HOGENOM" id="CLU_106726_2_0_11"/>
<dbReference type="InterPro" id="IPR010093">
    <property type="entry name" value="SinI_DNA-bd"/>
</dbReference>
<proteinExistence type="predicted"/>
<dbReference type="Proteomes" id="UP000006281">
    <property type="component" value="Chromosome"/>
</dbReference>
<name>K0K5N7_SACES</name>
<dbReference type="STRING" id="1179773.BN6_83640"/>
<sequence>MWAKPSFVSFVSSYDRGMTTSVEERTVLPPAHPESLSPWVTALSRTGDDAAVLVGPDGTRLALPLEVFEVLRDVVTAMSQGLAITVAPQHTVLTTSEAAHLLGVSRPTLVRLLEAGEIPHDKPNRHRRVRLADLLAYQARTRRARSADLDQMVRDGEEGGLYDLPLDAPVERLPVDK</sequence>
<dbReference type="GO" id="GO:0003677">
    <property type="term" value="F:DNA binding"/>
    <property type="evidence" value="ECO:0007669"/>
    <property type="project" value="InterPro"/>
</dbReference>
<feature type="domain" description="Helix-turn-helix" evidence="1">
    <location>
        <begin position="92"/>
        <end position="141"/>
    </location>
</feature>
<dbReference type="BioCyc" id="SESP1179773:BN6_RS40540-MONOMER"/>
<dbReference type="NCBIfam" id="TIGR01764">
    <property type="entry name" value="excise"/>
    <property type="match status" value="1"/>
</dbReference>
<evidence type="ECO:0000259" key="1">
    <source>
        <dbReference type="Pfam" id="PF12728"/>
    </source>
</evidence>
<evidence type="ECO:0000313" key="2">
    <source>
        <dbReference type="EMBL" id="CCH35580.1"/>
    </source>
</evidence>
<dbReference type="InterPro" id="IPR041657">
    <property type="entry name" value="HTH_17"/>
</dbReference>
<dbReference type="PATRIC" id="fig|1179773.3.peg.8445"/>
<reference evidence="2 3" key="1">
    <citation type="journal article" date="2012" name="BMC Genomics">
        <title>Complete genome sequence of Saccharothrix espanaensis DSM 44229T and comparison to the other completely sequenced Pseudonocardiaceae.</title>
        <authorList>
            <person name="Strobel T."/>
            <person name="Al-Dilaimi A."/>
            <person name="Blom J."/>
            <person name="Gessner A."/>
            <person name="Kalinowski J."/>
            <person name="Luzhetska M."/>
            <person name="Puhler A."/>
            <person name="Szczepanowski R."/>
            <person name="Bechthold A."/>
            <person name="Ruckert C."/>
        </authorList>
    </citation>
    <scope>NUCLEOTIDE SEQUENCE [LARGE SCALE GENOMIC DNA]</scope>
    <source>
        <strain evidence="3">ATCC 51144 / DSM 44229 / JCM 9112 / NBRC 15066 / NRRL 15764</strain>
    </source>
</reference>
<dbReference type="SUPFAM" id="SSF46955">
    <property type="entry name" value="Putative DNA-binding domain"/>
    <property type="match status" value="1"/>
</dbReference>
<organism evidence="2 3">
    <name type="scientific">Saccharothrix espanaensis (strain ATCC 51144 / DSM 44229 / JCM 9112 / NBRC 15066 / NRRL 15764)</name>
    <dbReference type="NCBI Taxonomy" id="1179773"/>
    <lineage>
        <taxon>Bacteria</taxon>
        <taxon>Bacillati</taxon>
        <taxon>Actinomycetota</taxon>
        <taxon>Actinomycetes</taxon>
        <taxon>Pseudonocardiales</taxon>
        <taxon>Pseudonocardiaceae</taxon>
        <taxon>Saccharothrix</taxon>
    </lineage>
</organism>
<dbReference type="EMBL" id="HE804045">
    <property type="protein sequence ID" value="CCH35580.1"/>
    <property type="molecule type" value="Genomic_DNA"/>
</dbReference>
<gene>
    <name evidence="2" type="ordered locus">BN6_83640</name>
</gene>
<evidence type="ECO:0000313" key="3">
    <source>
        <dbReference type="Proteomes" id="UP000006281"/>
    </source>
</evidence>
<protein>
    <recommendedName>
        <fullName evidence="1">Helix-turn-helix domain-containing protein</fullName>
    </recommendedName>
</protein>
<dbReference type="Pfam" id="PF12728">
    <property type="entry name" value="HTH_17"/>
    <property type="match status" value="1"/>
</dbReference>
<dbReference type="AlphaFoldDB" id="K0K5N7"/>
<dbReference type="InterPro" id="IPR009061">
    <property type="entry name" value="DNA-bd_dom_put_sf"/>
</dbReference>
<dbReference type="eggNOG" id="COG3311">
    <property type="taxonomic scope" value="Bacteria"/>
</dbReference>
<keyword evidence="3" id="KW-1185">Reference proteome</keyword>